<dbReference type="EnsemblMetazoa" id="GAUT036123-RA">
    <property type="protein sequence ID" value="GAUT036123-PA"/>
    <property type="gene ID" value="GAUT036123"/>
</dbReference>
<dbReference type="VEuPathDB" id="VectorBase:GAUT012760"/>
<dbReference type="EnsemblMetazoa" id="GAUT012760-RA">
    <property type="protein sequence ID" value="GAUT012760-PA"/>
    <property type="gene ID" value="GAUT012760"/>
</dbReference>
<proteinExistence type="predicted"/>
<evidence type="ECO:0000313" key="2">
    <source>
        <dbReference type="Proteomes" id="UP000078200"/>
    </source>
</evidence>
<evidence type="ECO:0000313" key="1">
    <source>
        <dbReference type="EnsemblMetazoa" id="GAUT036123-PA"/>
    </source>
</evidence>
<organism evidence="1 2">
    <name type="scientific">Glossina austeni</name>
    <name type="common">Savannah tsetse fly</name>
    <dbReference type="NCBI Taxonomy" id="7395"/>
    <lineage>
        <taxon>Eukaryota</taxon>
        <taxon>Metazoa</taxon>
        <taxon>Ecdysozoa</taxon>
        <taxon>Arthropoda</taxon>
        <taxon>Hexapoda</taxon>
        <taxon>Insecta</taxon>
        <taxon>Pterygota</taxon>
        <taxon>Neoptera</taxon>
        <taxon>Endopterygota</taxon>
        <taxon>Diptera</taxon>
        <taxon>Brachycera</taxon>
        <taxon>Muscomorpha</taxon>
        <taxon>Hippoboscoidea</taxon>
        <taxon>Glossinidae</taxon>
        <taxon>Glossina</taxon>
    </lineage>
</organism>
<name>A0A1A9UR75_GLOAU</name>
<dbReference type="VEuPathDB" id="VectorBase:GAUT036123"/>
<keyword evidence="2" id="KW-1185">Reference proteome</keyword>
<reference evidence="1" key="2">
    <citation type="submission" date="2020-05" db="UniProtKB">
        <authorList>
            <consortium name="EnsemblMetazoa"/>
        </authorList>
    </citation>
    <scope>IDENTIFICATION</scope>
    <source>
        <strain evidence="1">TTRI</strain>
    </source>
</reference>
<accession>A0A1A9UR75</accession>
<dbReference type="AlphaFoldDB" id="A0A1A9UR75"/>
<dbReference type="Proteomes" id="UP000078200">
    <property type="component" value="Unassembled WGS sequence"/>
</dbReference>
<reference evidence="2" key="1">
    <citation type="submission" date="2014-05" db="EMBL/GenBank/DDBJ databases">
        <authorList>
            <person name="Aksoy S."/>
            <person name="Warren W."/>
            <person name="Wilson R.K."/>
        </authorList>
    </citation>
    <scope>NUCLEOTIDE SEQUENCE [LARGE SCALE GENOMIC DNA]</scope>
    <source>
        <strain evidence="2">TTRI</strain>
    </source>
</reference>
<protein>
    <submittedName>
        <fullName evidence="1">Uncharacterized protein</fullName>
    </submittedName>
</protein>
<sequence>MEDNYMDKYIINLKHLAMPEACYAQVFYKLIKIQVVDLRKGQTASADMSNKPSYGQAEIYQIGRNLGGHLWYFEPVSLLLNKSGTQMFIQTLIFVSCLRPNIRHLAAKINTTYNL</sequence>